<feature type="transmembrane region" description="Helical" evidence="7">
    <location>
        <begin position="108"/>
        <end position="129"/>
    </location>
</feature>
<dbReference type="PANTHER" id="PTHR32243">
    <property type="entry name" value="MALTOSE TRANSPORT SYSTEM PERMEASE-RELATED"/>
    <property type="match status" value="1"/>
</dbReference>
<dbReference type="Pfam" id="PF00528">
    <property type="entry name" value="BPD_transp_1"/>
    <property type="match status" value="1"/>
</dbReference>
<dbReference type="InterPro" id="IPR035906">
    <property type="entry name" value="MetI-like_sf"/>
</dbReference>
<dbReference type="Proteomes" id="UP000824041">
    <property type="component" value="Unassembled WGS sequence"/>
</dbReference>
<evidence type="ECO:0000256" key="3">
    <source>
        <dbReference type="ARBA" id="ARBA00022475"/>
    </source>
</evidence>
<evidence type="ECO:0000313" key="10">
    <source>
        <dbReference type="Proteomes" id="UP000824041"/>
    </source>
</evidence>
<reference evidence="9" key="1">
    <citation type="journal article" date="2021" name="PeerJ">
        <title>Extensive microbial diversity within the chicken gut microbiome revealed by metagenomics and culture.</title>
        <authorList>
            <person name="Gilroy R."/>
            <person name="Ravi A."/>
            <person name="Getino M."/>
            <person name="Pursley I."/>
            <person name="Horton D.L."/>
            <person name="Alikhan N.F."/>
            <person name="Baker D."/>
            <person name="Gharbi K."/>
            <person name="Hall N."/>
            <person name="Watson M."/>
            <person name="Adriaenssens E.M."/>
            <person name="Foster-Nyarko E."/>
            <person name="Jarju S."/>
            <person name="Secka A."/>
            <person name="Antonio M."/>
            <person name="Oren A."/>
            <person name="Chaudhuri R.R."/>
            <person name="La Ragione R."/>
            <person name="Hildebrand F."/>
            <person name="Pallen M.J."/>
        </authorList>
    </citation>
    <scope>NUCLEOTIDE SEQUENCE</scope>
    <source>
        <strain evidence="9">14324</strain>
    </source>
</reference>
<feature type="transmembrane region" description="Helical" evidence="7">
    <location>
        <begin position="198"/>
        <end position="221"/>
    </location>
</feature>
<feature type="transmembrane region" description="Helical" evidence="7">
    <location>
        <begin position="72"/>
        <end position="96"/>
    </location>
</feature>
<keyword evidence="6 7" id="KW-0472">Membrane</keyword>
<evidence type="ECO:0000256" key="5">
    <source>
        <dbReference type="ARBA" id="ARBA00022989"/>
    </source>
</evidence>
<organism evidence="9 10">
    <name type="scientific">Candidatus Blautia faecigallinarum</name>
    <dbReference type="NCBI Taxonomy" id="2838488"/>
    <lineage>
        <taxon>Bacteria</taxon>
        <taxon>Bacillati</taxon>
        <taxon>Bacillota</taxon>
        <taxon>Clostridia</taxon>
        <taxon>Lachnospirales</taxon>
        <taxon>Lachnospiraceae</taxon>
        <taxon>Blautia</taxon>
    </lineage>
</organism>
<sequence>MNKYVFARGVKRGLMYFIAIFLALATFFPLIVTLISSFKTNEEILLGMFSWPKVWNFNNYPDAIRIASAARAIFNSLVVAIATLVVTVVVAMPAAYVIARKSYKYLKVVYILFMAGVMVPVHSTLVSVSKISSTLGTKNSYVFLILIYTAFNLSQAIFLFTGYIQSLDRGLDEAARIDGCGDVQLLVRILTPVCKPIIATEAILVFIYGYSELIFSLILITDSNKYTVSRAMLNFTTNFTTNYGAEFAFIILSIIPMMIIYLFLHEKVESGILAGAVKG</sequence>
<dbReference type="PROSITE" id="PS50928">
    <property type="entry name" value="ABC_TM1"/>
    <property type="match status" value="1"/>
</dbReference>
<dbReference type="PANTHER" id="PTHR32243:SF24">
    <property type="entry name" value="DIACETYLCHITOBIOSE UPTAKE SYSTEM PERMEASE PROTEIN NGCG"/>
    <property type="match status" value="1"/>
</dbReference>
<evidence type="ECO:0000313" key="9">
    <source>
        <dbReference type="EMBL" id="HIZ22162.1"/>
    </source>
</evidence>
<dbReference type="GO" id="GO:0055085">
    <property type="term" value="P:transmembrane transport"/>
    <property type="evidence" value="ECO:0007669"/>
    <property type="project" value="InterPro"/>
</dbReference>
<proteinExistence type="inferred from homology"/>
<dbReference type="CDD" id="cd06261">
    <property type="entry name" value="TM_PBP2"/>
    <property type="match status" value="1"/>
</dbReference>
<keyword evidence="5 7" id="KW-1133">Transmembrane helix</keyword>
<comment type="similarity">
    <text evidence="7">Belongs to the binding-protein-dependent transport system permease family.</text>
</comment>
<gene>
    <name evidence="9" type="ORF">IAA21_05110</name>
</gene>
<evidence type="ECO:0000256" key="2">
    <source>
        <dbReference type="ARBA" id="ARBA00022448"/>
    </source>
</evidence>
<keyword evidence="4 7" id="KW-0812">Transmembrane</keyword>
<protein>
    <submittedName>
        <fullName evidence="9">Carbohydrate ABC transporter permease</fullName>
    </submittedName>
</protein>
<evidence type="ECO:0000256" key="7">
    <source>
        <dbReference type="RuleBase" id="RU363032"/>
    </source>
</evidence>
<keyword evidence="2 7" id="KW-0813">Transport</keyword>
<comment type="subcellular location">
    <subcellularLocation>
        <location evidence="1 7">Cell membrane</location>
        <topology evidence="1 7">Multi-pass membrane protein</topology>
    </subcellularLocation>
</comment>
<dbReference type="SUPFAM" id="SSF161098">
    <property type="entry name" value="MetI-like"/>
    <property type="match status" value="1"/>
</dbReference>
<comment type="caution">
    <text evidence="9">The sequence shown here is derived from an EMBL/GenBank/DDBJ whole genome shotgun (WGS) entry which is preliminary data.</text>
</comment>
<accession>A0A9D2DS15</accession>
<reference evidence="9" key="2">
    <citation type="submission" date="2021-04" db="EMBL/GenBank/DDBJ databases">
        <authorList>
            <person name="Gilroy R."/>
        </authorList>
    </citation>
    <scope>NUCLEOTIDE SEQUENCE</scope>
    <source>
        <strain evidence="9">14324</strain>
    </source>
</reference>
<evidence type="ECO:0000256" key="1">
    <source>
        <dbReference type="ARBA" id="ARBA00004651"/>
    </source>
</evidence>
<keyword evidence="3" id="KW-1003">Cell membrane</keyword>
<dbReference type="AlphaFoldDB" id="A0A9D2DS15"/>
<dbReference type="Gene3D" id="1.10.3720.10">
    <property type="entry name" value="MetI-like"/>
    <property type="match status" value="1"/>
</dbReference>
<feature type="transmembrane region" description="Helical" evidence="7">
    <location>
        <begin position="14"/>
        <end position="38"/>
    </location>
</feature>
<dbReference type="InterPro" id="IPR050901">
    <property type="entry name" value="BP-dep_ABC_trans_perm"/>
</dbReference>
<feature type="domain" description="ABC transmembrane type-1" evidence="8">
    <location>
        <begin position="73"/>
        <end position="264"/>
    </location>
</feature>
<dbReference type="EMBL" id="DXBU01000070">
    <property type="protein sequence ID" value="HIZ22162.1"/>
    <property type="molecule type" value="Genomic_DNA"/>
</dbReference>
<dbReference type="GO" id="GO:0005886">
    <property type="term" value="C:plasma membrane"/>
    <property type="evidence" value="ECO:0007669"/>
    <property type="project" value="UniProtKB-SubCell"/>
</dbReference>
<evidence type="ECO:0000256" key="4">
    <source>
        <dbReference type="ARBA" id="ARBA00022692"/>
    </source>
</evidence>
<dbReference type="InterPro" id="IPR000515">
    <property type="entry name" value="MetI-like"/>
</dbReference>
<evidence type="ECO:0000259" key="8">
    <source>
        <dbReference type="PROSITE" id="PS50928"/>
    </source>
</evidence>
<evidence type="ECO:0000256" key="6">
    <source>
        <dbReference type="ARBA" id="ARBA00023136"/>
    </source>
</evidence>
<feature type="transmembrane region" description="Helical" evidence="7">
    <location>
        <begin position="241"/>
        <end position="264"/>
    </location>
</feature>
<feature type="transmembrane region" description="Helical" evidence="7">
    <location>
        <begin position="141"/>
        <end position="164"/>
    </location>
</feature>
<name>A0A9D2DS15_9FIRM</name>